<evidence type="ECO:0000313" key="1">
    <source>
        <dbReference type="EMBL" id="QDU61215.1"/>
    </source>
</evidence>
<evidence type="ECO:0000313" key="2">
    <source>
        <dbReference type="Proteomes" id="UP000317093"/>
    </source>
</evidence>
<keyword evidence="2" id="KW-1185">Reference proteome</keyword>
<protein>
    <submittedName>
        <fullName evidence="1">Uncharacterized protein</fullName>
    </submittedName>
</protein>
<sequence>MNADEMIQQINRNQILFLSDADSVKARCALACESTSISLA</sequence>
<dbReference type="AlphaFoldDB" id="A0A518B2M0"/>
<dbReference type="KEGG" id="knv:Pan216_20690"/>
<organism evidence="1 2">
    <name type="scientific">Kolteria novifilia</name>
    <dbReference type="NCBI Taxonomy" id="2527975"/>
    <lineage>
        <taxon>Bacteria</taxon>
        <taxon>Pseudomonadati</taxon>
        <taxon>Planctomycetota</taxon>
        <taxon>Planctomycetia</taxon>
        <taxon>Kolteriales</taxon>
        <taxon>Kolteriaceae</taxon>
        <taxon>Kolteria</taxon>
    </lineage>
</organism>
<accession>A0A518B2M0</accession>
<reference evidence="1 2" key="1">
    <citation type="submission" date="2019-02" db="EMBL/GenBank/DDBJ databases">
        <title>Deep-cultivation of Planctomycetes and their phenomic and genomic characterization uncovers novel biology.</title>
        <authorList>
            <person name="Wiegand S."/>
            <person name="Jogler M."/>
            <person name="Boedeker C."/>
            <person name="Pinto D."/>
            <person name="Vollmers J."/>
            <person name="Rivas-Marin E."/>
            <person name="Kohn T."/>
            <person name="Peeters S.H."/>
            <person name="Heuer A."/>
            <person name="Rast P."/>
            <person name="Oberbeckmann S."/>
            <person name="Bunk B."/>
            <person name="Jeske O."/>
            <person name="Meyerdierks A."/>
            <person name="Storesund J.E."/>
            <person name="Kallscheuer N."/>
            <person name="Luecker S."/>
            <person name="Lage O.M."/>
            <person name="Pohl T."/>
            <person name="Merkel B.J."/>
            <person name="Hornburger P."/>
            <person name="Mueller R.-W."/>
            <person name="Bruemmer F."/>
            <person name="Labrenz M."/>
            <person name="Spormann A.M."/>
            <person name="Op den Camp H."/>
            <person name="Overmann J."/>
            <person name="Amann R."/>
            <person name="Jetten M.S.M."/>
            <person name="Mascher T."/>
            <person name="Medema M.H."/>
            <person name="Devos D.P."/>
            <person name="Kaster A.-K."/>
            <person name="Ovreas L."/>
            <person name="Rohde M."/>
            <person name="Galperin M.Y."/>
            <person name="Jogler C."/>
        </authorList>
    </citation>
    <scope>NUCLEOTIDE SEQUENCE [LARGE SCALE GENOMIC DNA]</scope>
    <source>
        <strain evidence="1 2">Pan216</strain>
    </source>
</reference>
<dbReference type="EMBL" id="CP036279">
    <property type="protein sequence ID" value="QDU61215.1"/>
    <property type="molecule type" value="Genomic_DNA"/>
</dbReference>
<dbReference type="Proteomes" id="UP000317093">
    <property type="component" value="Chromosome"/>
</dbReference>
<name>A0A518B2M0_9BACT</name>
<proteinExistence type="predicted"/>
<gene>
    <name evidence="1" type="ORF">Pan216_20690</name>
</gene>